<proteinExistence type="predicted"/>
<keyword evidence="2" id="KW-1185">Reference proteome</keyword>
<evidence type="ECO:0000313" key="1">
    <source>
        <dbReference type="EMBL" id="KAK9006133.1"/>
    </source>
</evidence>
<reference evidence="1 2" key="1">
    <citation type="journal article" date="2024" name="G3 (Bethesda)">
        <title>Genome assembly of Hibiscus sabdariffa L. provides insights into metabolisms of medicinal natural products.</title>
        <authorList>
            <person name="Kim T."/>
        </authorList>
    </citation>
    <scope>NUCLEOTIDE SEQUENCE [LARGE SCALE GENOMIC DNA]</scope>
    <source>
        <strain evidence="1">TK-2024</strain>
        <tissue evidence="1">Old leaves</tissue>
    </source>
</reference>
<dbReference type="EMBL" id="JBBPBN010000029">
    <property type="protein sequence ID" value="KAK9006133.1"/>
    <property type="molecule type" value="Genomic_DNA"/>
</dbReference>
<comment type="caution">
    <text evidence="1">The sequence shown here is derived from an EMBL/GenBank/DDBJ whole genome shotgun (WGS) entry which is preliminary data.</text>
</comment>
<organism evidence="1 2">
    <name type="scientific">Hibiscus sabdariffa</name>
    <name type="common">roselle</name>
    <dbReference type="NCBI Taxonomy" id="183260"/>
    <lineage>
        <taxon>Eukaryota</taxon>
        <taxon>Viridiplantae</taxon>
        <taxon>Streptophyta</taxon>
        <taxon>Embryophyta</taxon>
        <taxon>Tracheophyta</taxon>
        <taxon>Spermatophyta</taxon>
        <taxon>Magnoliopsida</taxon>
        <taxon>eudicotyledons</taxon>
        <taxon>Gunneridae</taxon>
        <taxon>Pentapetalae</taxon>
        <taxon>rosids</taxon>
        <taxon>malvids</taxon>
        <taxon>Malvales</taxon>
        <taxon>Malvaceae</taxon>
        <taxon>Malvoideae</taxon>
        <taxon>Hibiscus</taxon>
    </lineage>
</organism>
<name>A0ABR2QZE9_9ROSI</name>
<dbReference type="Proteomes" id="UP001396334">
    <property type="component" value="Unassembled WGS sequence"/>
</dbReference>
<gene>
    <name evidence="1" type="ORF">V6N11_035178</name>
</gene>
<accession>A0ABR2QZE9</accession>
<sequence>MHQRIQGSIRVVDESYVPAQALTNVDRPGCSTARLVAALNEAFDLEYTKGKMRVYGNVGKAGKKEDAKTFPSNYSQSRTFYLCRFAFAEASLQHNMNKTILPFKSNLPSP</sequence>
<evidence type="ECO:0000313" key="2">
    <source>
        <dbReference type="Proteomes" id="UP001396334"/>
    </source>
</evidence>
<protein>
    <submittedName>
        <fullName evidence="1">Uncharacterized protein</fullName>
    </submittedName>
</protein>